<evidence type="ECO:0000313" key="3">
    <source>
        <dbReference type="Proteomes" id="UP001148018"/>
    </source>
</evidence>
<evidence type="ECO:0000313" key="2">
    <source>
        <dbReference type="EMBL" id="KAJ3613452.1"/>
    </source>
</evidence>
<feature type="compositionally biased region" description="Basic and acidic residues" evidence="1">
    <location>
        <begin position="110"/>
        <end position="124"/>
    </location>
</feature>
<keyword evidence="3" id="KW-1185">Reference proteome</keyword>
<evidence type="ECO:0000256" key="1">
    <source>
        <dbReference type="SAM" id="MobiDB-lite"/>
    </source>
</evidence>
<accession>A0A9Q0IU59</accession>
<gene>
    <name evidence="2" type="ORF">NHX12_019701</name>
</gene>
<comment type="caution">
    <text evidence="2">The sequence shown here is derived from an EMBL/GenBank/DDBJ whole genome shotgun (WGS) entry which is preliminary data.</text>
</comment>
<reference evidence="2" key="1">
    <citation type="submission" date="2022-07" db="EMBL/GenBank/DDBJ databases">
        <title>Chromosome-level genome of Muraenolepis orangiensis.</title>
        <authorList>
            <person name="Kim J."/>
        </authorList>
    </citation>
    <scope>NUCLEOTIDE SEQUENCE</scope>
    <source>
        <strain evidence="2">KU_S4_2022</strain>
        <tissue evidence="2">Muscle</tissue>
    </source>
</reference>
<dbReference type="OrthoDB" id="6021714at2759"/>
<dbReference type="EMBL" id="JANIIK010000035">
    <property type="protein sequence ID" value="KAJ3613452.1"/>
    <property type="molecule type" value="Genomic_DNA"/>
</dbReference>
<feature type="region of interest" description="Disordered" evidence="1">
    <location>
        <begin position="1"/>
        <end position="182"/>
    </location>
</feature>
<organism evidence="2 3">
    <name type="scientific">Muraenolepis orangiensis</name>
    <name type="common">Patagonian moray cod</name>
    <dbReference type="NCBI Taxonomy" id="630683"/>
    <lineage>
        <taxon>Eukaryota</taxon>
        <taxon>Metazoa</taxon>
        <taxon>Chordata</taxon>
        <taxon>Craniata</taxon>
        <taxon>Vertebrata</taxon>
        <taxon>Euteleostomi</taxon>
        <taxon>Actinopterygii</taxon>
        <taxon>Neopterygii</taxon>
        <taxon>Teleostei</taxon>
        <taxon>Neoteleostei</taxon>
        <taxon>Acanthomorphata</taxon>
        <taxon>Zeiogadaria</taxon>
        <taxon>Gadariae</taxon>
        <taxon>Gadiformes</taxon>
        <taxon>Muraenolepidoidei</taxon>
        <taxon>Muraenolepididae</taxon>
        <taxon>Muraenolepis</taxon>
    </lineage>
</organism>
<sequence length="282" mass="32561">MEGQERRTGNDSQILHSQEREKEKEREKEREEEREKEKEREKEREEEREKEKEREKEREEEKAKEVLLSKISEEREEISESYTRPEILPTPLSGGSSLTSPVKVISGFFQKREDGGTGETDGKRLLNSSLTGFRLSFRSSKEKKERKQEKEKEKERKQEEEKAKEVLLSEISEETEEISESYTRPEILPTPLSVNLTMLHNEAPPPSETLVYPAAEPCSPSLLAPDILERSFFIRMKSTLTKRGVHIKSSGFKVGDTSSPQDSRTDCNCDKGQTVTVIKDRL</sequence>
<feature type="compositionally biased region" description="Basic and acidic residues" evidence="1">
    <location>
        <begin position="139"/>
        <end position="167"/>
    </location>
</feature>
<dbReference type="AlphaFoldDB" id="A0A9Q0IU59"/>
<feature type="compositionally biased region" description="Basic and acidic residues" evidence="1">
    <location>
        <begin position="17"/>
        <end position="73"/>
    </location>
</feature>
<protein>
    <submittedName>
        <fullName evidence="2">Uncharacterized protein</fullName>
    </submittedName>
</protein>
<dbReference type="Proteomes" id="UP001148018">
    <property type="component" value="Unassembled WGS sequence"/>
</dbReference>
<name>A0A9Q0IU59_9TELE</name>
<proteinExistence type="predicted"/>